<accession>A0A7J7J083</accession>
<evidence type="ECO:0000256" key="2">
    <source>
        <dbReference type="ARBA" id="ARBA00004718"/>
    </source>
</evidence>
<name>A0A7J7J083_BUGNE</name>
<proteinExistence type="inferred from homology"/>
<evidence type="ECO:0000256" key="9">
    <source>
        <dbReference type="ARBA" id="ARBA00022833"/>
    </source>
</evidence>
<dbReference type="OrthoDB" id="26899at2759"/>
<evidence type="ECO:0000256" key="7">
    <source>
        <dbReference type="ARBA" id="ARBA00022771"/>
    </source>
</evidence>
<dbReference type="InterPro" id="IPR004181">
    <property type="entry name" value="Znf_MIZ"/>
</dbReference>
<dbReference type="UniPathway" id="UPA00886"/>
<comment type="pathway">
    <text evidence="2">Protein modification; protein sumoylation.</text>
</comment>
<dbReference type="Gene3D" id="3.30.40.10">
    <property type="entry name" value="Zinc/RING finger domain, C3HC4 (zinc finger)"/>
    <property type="match status" value="1"/>
</dbReference>
<dbReference type="PANTHER" id="PTHR21330">
    <property type="entry name" value="E3 SUMO-PROTEIN LIGASE NSE2"/>
    <property type="match status" value="1"/>
</dbReference>
<keyword evidence="9" id="KW-0862">Zinc</keyword>
<dbReference type="EMBL" id="VXIV02003228">
    <property type="protein sequence ID" value="KAF6019485.1"/>
    <property type="molecule type" value="Genomic_DNA"/>
</dbReference>
<dbReference type="GO" id="GO:0008270">
    <property type="term" value="F:zinc ion binding"/>
    <property type="evidence" value="ECO:0007669"/>
    <property type="project" value="UniProtKB-KW"/>
</dbReference>
<dbReference type="Proteomes" id="UP000593567">
    <property type="component" value="Unassembled WGS sequence"/>
</dbReference>
<dbReference type="GO" id="GO:0061665">
    <property type="term" value="F:SUMO ligase activity"/>
    <property type="evidence" value="ECO:0007669"/>
    <property type="project" value="TreeGrafter"/>
</dbReference>
<evidence type="ECO:0000256" key="4">
    <source>
        <dbReference type="ARBA" id="ARBA00020923"/>
    </source>
</evidence>
<dbReference type="GO" id="GO:0005634">
    <property type="term" value="C:nucleus"/>
    <property type="evidence" value="ECO:0007669"/>
    <property type="project" value="UniProtKB-SubCell"/>
</dbReference>
<feature type="domain" description="SP-RING-type" evidence="14">
    <location>
        <begin position="165"/>
        <end position="248"/>
    </location>
</feature>
<evidence type="ECO:0000256" key="3">
    <source>
        <dbReference type="ARBA" id="ARBA00008212"/>
    </source>
</evidence>
<evidence type="ECO:0000259" key="14">
    <source>
        <dbReference type="PROSITE" id="PS51044"/>
    </source>
</evidence>
<keyword evidence="7 13" id="KW-0863">Zinc-finger</keyword>
<keyword evidence="16" id="KW-1185">Reference proteome</keyword>
<keyword evidence="6" id="KW-0479">Metal-binding</keyword>
<evidence type="ECO:0000256" key="5">
    <source>
        <dbReference type="ARBA" id="ARBA00022679"/>
    </source>
</evidence>
<keyword evidence="10" id="KW-0539">Nucleus</keyword>
<dbReference type="SUPFAM" id="SSF57850">
    <property type="entry name" value="RING/U-box"/>
    <property type="match status" value="1"/>
</dbReference>
<comment type="similarity">
    <text evidence="3">Belongs to the NSE2 family.</text>
</comment>
<comment type="caution">
    <text evidence="15">The sequence shown here is derived from an EMBL/GenBank/DDBJ whole genome shotgun (WGS) entry which is preliminary data.</text>
</comment>
<dbReference type="CDD" id="cd16651">
    <property type="entry name" value="SPL-RING_NSE2"/>
    <property type="match status" value="1"/>
</dbReference>
<dbReference type="AlphaFoldDB" id="A0A7J7J083"/>
<evidence type="ECO:0000256" key="12">
    <source>
        <dbReference type="ARBA" id="ARBA00032533"/>
    </source>
</evidence>
<dbReference type="InterPro" id="IPR026846">
    <property type="entry name" value="Nse2(Mms21)"/>
</dbReference>
<evidence type="ECO:0000256" key="8">
    <source>
        <dbReference type="ARBA" id="ARBA00022786"/>
    </source>
</evidence>
<evidence type="ECO:0000256" key="1">
    <source>
        <dbReference type="ARBA" id="ARBA00004123"/>
    </source>
</evidence>
<evidence type="ECO:0000313" key="15">
    <source>
        <dbReference type="EMBL" id="KAF6019485.1"/>
    </source>
</evidence>
<keyword evidence="5" id="KW-0808">Transferase</keyword>
<dbReference type="Pfam" id="PF11789">
    <property type="entry name" value="zf-Nse"/>
    <property type="match status" value="1"/>
</dbReference>
<dbReference type="GO" id="GO:0030915">
    <property type="term" value="C:Smc5-Smc6 complex"/>
    <property type="evidence" value="ECO:0007669"/>
    <property type="project" value="InterPro"/>
</dbReference>
<sequence>MLTQIAYSDLNEAESGEKLMSLTEYALTGETEIPGLMEQYVNQAMKDLRKAQEYTLYGLKSIPDFAAEFLELNVQEQLNPIEEHRALIKRFFSLDSDLNSYAQAVEQVKSMINSSSIQPDDISDKLQQLYEVEKTKELQVTSSTHYCNLERHVNASSSSTEHDSNDTDLAVTNETQTYKCPYTGKKMVEPVKNTSCGHSYEKEAILAYIKQRKNRAKCPVSGCINQSFMTPSCLVPDTKLKRAMLQRN</sequence>
<evidence type="ECO:0000256" key="13">
    <source>
        <dbReference type="PROSITE-ProRule" id="PRU00452"/>
    </source>
</evidence>
<reference evidence="15" key="1">
    <citation type="submission" date="2020-06" db="EMBL/GenBank/DDBJ databases">
        <title>Draft genome of Bugula neritina, a colonial animal packing powerful symbionts and potential medicines.</title>
        <authorList>
            <person name="Rayko M."/>
        </authorList>
    </citation>
    <scope>NUCLEOTIDE SEQUENCE [LARGE SCALE GENOMIC DNA]</scope>
    <source>
        <strain evidence="15">Kwan_BN1</strain>
    </source>
</reference>
<evidence type="ECO:0000256" key="11">
    <source>
        <dbReference type="ARBA" id="ARBA00031731"/>
    </source>
</evidence>
<evidence type="ECO:0000313" key="16">
    <source>
        <dbReference type="Proteomes" id="UP000593567"/>
    </source>
</evidence>
<dbReference type="PROSITE" id="PS51044">
    <property type="entry name" value="ZF_SP_RING"/>
    <property type="match status" value="1"/>
</dbReference>
<comment type="subcellular location">
    <subcellularLocation>
        <location evidence="1">Nucleus</location>
    </subcellularLocation>
</comment>
<dbReference type="GO" id="GO:0016925">
    <property type="term" value="P:protein sumoylation"/>
    <property type="evidence" value="ECO:0007669"/>
    <property type="project" value="UniProtKB-UniPathway"/>
</dbReference>
<evidence type="ECO:0000256" key="10">
    <source>
        <dbReference type="ARBA" id="ARBA00023242"/>
    </source>
</evidence>
<dbReference type="InterPro" id="IPR013083">
    <property type="entry name" value="Znf_RING/FYVE/PHD"/>
</dbReference>
<organism evidence="15 16">
    <name type="scientific">Bugula neritina</name>
    <name type="common">Brown bryozoan</name>
    <name type="synonym">Sertularia neritina</name>
    <dbReference type="NCBI Taxonomy" id="10212"/>
    <lineage>
        <taxon>Eukaryota</taxon>
        <taxon>Metazoa</taxon>
        <taxon>Spiralia</taxon>
        <taxon>Lophotrochozoa</taxon>
        <taxon>Bryozoa</taxon>
        <taxon>Gymnolaemata</taxon>
        <taxon>Cheilostomatida</taxon>
        <taxon>Flustrina</taxon>
        <taxon>Buguloidea</taxon>
        <taxon>Bugulidae</taxon>
        <taxon>Bugula</taxon>
    </lineage>
</organism>
<gene>
    <name evidence="15" type="ORF">EB796_022227</name>
</gene>
<dbReference type="GO" id="GO:0000724">
    <property type="term" value="P:double-strand break repair via homologous recombination"/>
    <property type="evidence" value="ECO:0007669"/>
    <property type="project" value="InterPro"/>
</dbReference>
<evidence type="ECO:0000256" key="6">
    <source>
        <dbReference type="ARBA" id="ARBA00022723"/>
    </source>
</evidence>
<protein>
    <recommendedName>
        <fullName evidence="4">E3 SUMO-protein ligase NSE2</fullName>
    </recommendedName>
    <alternativeName>
        <fullName evidence="11">E3 SUMO-protein transferase NSE2</fullName>
    </alternativeName>
    <alternativeName>
        <fullName evidence="12">Non-structural maintenance of chromosomes element 2 homolog</fullName>
    </alternativeName>
</protein>
<dbReference type="PANTHER" id="PTHR21330:SF1">
    <property type="entry name" value="E3 SUMO-PROTEIN LIGASE NSE2"/>
    <property type="match status" value="1"/>
</dbReference>
<keyword evidence="8" id="KW-0833">Ubl conjugation pathway</keyword>